<gene>
    <name evidence="3" type="ORF">VJ786_06885</name>
</gene>
<dbReference type="Pfam" id="PF11127">
    <property type="entry name" value="YgaP-like_TM"/>
    <property type="match status" value="1"/>
</dbReference>
<keyword evidence="4" id="KW-1185">Reference proteome</keyword>
<organism evidence="3 4">
    <name type="scientific">Sphingobacterium tenebrionis</name>
    <dbReference type="NCBI Taxonomy" id="3111775"/>
    <lineage>
        <taxon>Bacteria</taxon>
        <taxon>Pseudomonadati</taxon>
        <taxon>Bacteroidota</taxon>
        <taxon>Sphingobacteriia</taxon>
        <taxon>Sphingobacteriales</taxon>
        <taxon>Sphingobacteriaceae</taxon>
        <taxon>Sphingobacterium</taxon>
    </lineage>
</organism>
<evidence type="ECO:0000313" key="4">
    <source>
        <dbReference type="Proteomes" id="UP001363035"/>
    </source>
</evidence>
<keyword evidence="1" id="KW-0472">Membrane</keyword>
<protein>
    <submittedName>
        <fullName evidence="3">DUF2892 domain-containing protein</fullName>
    </submittedName>
</protein>
<accession>A0ABU8I5C5</accession>
<keyword evidence="1" id="KW-1133">Transmembrane helix</keyword>
<name>A0ABU8I5C5_9SPHI</name>
<evidence type="ECO:0000259" key="2">
    <source>
        <dbReference type="Pfam" id="PF11127"/>
    </source>
</evidence>
<sequence length="75" mass="8251">MKKNMGTADKIIRISIAFIIAVLYYLGIISGTLAIILLLVAGIFILTSLIGVCPIYSIFGISTRKNNDANEYHEF</sequence>
<reference evidence="3 4" key="1">
    <citation type="submission" date="2024-01" db="EMBL/GenBank/DDBJ databases">
        <title>Sphingobacterium tenebrionis sp. nov., a novel endophyte isolated from tenebrio molitor intestines.</title>
        <authorList>
            <person name="Zhang C."/>
        </authorList>
    </citation>
    <scope>NUCLEOTIDE SEQUENCE [LARGE SCALE GENOMIC DNA]</scope>
    <source>
        <strain evidence="3 4">PU5-4</strain>
    </source>
</reference>
<feature type="transmembrane region" description="Helical" evidence="1">
    <location>
        <begin position="35"/>
        <end position="59"/>
    </location>
</feature>
<evidence type="ECO:0000313" key="3">
    <source>
        <dbReference type="EMBL" id="MEI5984620.1"/>
    </source>
</evidence>
<dbReference type="RefSeq" id="WP_099367232.1">
    <property type="nucleotide sequence ID" value="NZ_JAYLLN010000012.1"/>
</dbReference>
<dbReference type="EMBL" id="JAYLLN010000012">
    <property type="protein sequence ID" value="MEI5984620.1"/>
    <property type="molecule type" value="Genomic_DNA"/>
</dbReference>
<dbReference type="Proteomes" id="UP001363035">
    <property type="component" value="Unassembled WGS sequence"/>
</dbReference>
<dbReference type="InterPro" id="IPR021309">
    <property type="entry name" value="YgaP-like_TM"/>
</dbReference>
<evidence type="ECO:0000256" key="1">
    <source>
        <dbReference type="SAM" id="Phobius"/>
    </source>
</evidence>
<keyword evidence="1" id="KW-0812">Transmembrane</keyword>
<feature type="domain" description="Inner membrane protein YgaP-like transmembrane" evidence="2">
    <location>
        <begin position="1"/>
        <end position="66"/>
    </location>
</feature>
<feature type="transmembrane region" description="Helical" evidence="1">
    <location>
        <begin position="12"/>
        <end position="29"/>
    </location>
</feature>
<comment type="caution">
    <text evidence="3">The sequence shown here is derived from an EMBL/GenBank/DDBJ whole genome shotgun (WGS) entry which is preliminary data.</text>
</comment>
<proteinExistence type="predicted"/>